<keyword evidence="2" id="KW-1185">Reference proteome</keyword>
<name>A0A087B9X1_9BIFI</name>
<protein>
    <submittedName>
        <fullName evidence="1">Uncharacterized protein</fullName>
    </submittedName>
</protein>
<sequence>MPWNITGMVTGKCNDYSASSSRSLVRMRIACSTLRMKIFPSPKLEVLSRSITASTMASTSSSRTTVRTLILGSSATASFSDQKTDQSRGMVDFVFLVQNNVMIP</sequence>
<evidence type="ECO:0000313" key="1">
    <source>
        <dbReference type="EMBL" id="KFI67821.1"/>
    </source>
</evidence>
<dbReference type="EMBL" id="JGZB01000007">
    <property type="protein sequence ID" value="KFI67821.1"/>
    <property type="molecule type" value="Genomic_DNA"/>
</dbReference>
<organism evidence="1 2">
    <name type="scientific">Bifidobacterium magnum</name>
    <dbReference type="NCBI Taxonomy" id="1692"/>
    <lineage>
        <taxon>Bacteria</taxon>
        <taxon>Bacillati</taxon>
        <taxon>Actinomycetota</taxon>
        <taxon>Actinomycetes</taxon>
        <taxon>Bifidobacteriales</taxon>
        <taxon>Bifidobacteriaceae</taxon>
        <taxon>Bifidobacterium</taxon>
    </lineage>
</organism>
<comment type="caution">
    <text evidence="1">The sequence shown here is derived from an EMBL/GenBank/DDBJ whole genome shotgun (WGS) entry which is preliminary data.</text>
</comment>
<proteinExistence type="predicted"/>
<accession>A0A087B9X1</accession>
<dbReference type="AlphaFoldDB" id="A0A087B9X1"/>
<dbReference type="STRING" id="1692.BMAGN_1528"/>
<gene>
    <name evidence="1" type="ORF">BMAGN_1528</name>
</gene>
<dbReference type="Proteomes" id="UP000029052">
    <property type="component" value="Unassembled WGS sequence"/>
</dbReference>
<evidence type="ECO:0000313" key="2">
    <source>
        <dbReference type="Proteomes" id="UP000029052"/>
    </source>
</evidence>
<reference evidence="1 2" key="1">
    <citation type="submission" date="2014-03" db="EMBL/GenBank/DDBJ databases">
        <title>Genomics of Bifidobacteria.</title>
        <authorList>
            <person name="Ventura M."/>
            <person name="Milani C."/>
            <person name="Lugli G.A."/>
        </authorList>
    </citation>
    <scope>NUCLEOTIDE SEQUENCE [LARGE SCALE GENOMIC DNA]</scope>
    <source>
        <strain evidence="1 2">LMG 11591</strain>
    </source>
</reference>